<dbReference type="InterPro" id="IPR024399">
    <property type="entry name" value="DUF2628"/>
</dbReference>
<sequence length="231" mass="25227">MNGPTLALCSGCGIGIRREPAAWRGTGPRPTLLGTLDHPREQREGLRELYAAAVGPKNRDHYLAKFALFDHERRTSAGWRWPAFFFTFAWLVHRKMWGKATLYFVLPYFVLVPVVMFGATMPLAVAIGGLAYLLGIFILPPLLADATYYRHCERVIEHARAANRSQEGQLVLVAREGGTSGVVPFIAGVIAAAMLVGTVAAVAQPAYQDYAARMKAKQVAISGISDRLDAS</sequence>
<name>A0ABU8VKU4_9BURK</name>
<organism evidence="2 3">
    <name type="scientific">Variovorax ureilyticus</name>
    <dbReference type="NCBI Taxonomy" id="1836198"/>
    <lineage>
        <taxon>Bacteria</taxon>
        <taxon>Pseudomonadati</taxon>
        <taxon>Pseudomonadota</taxon>
        <taxon>Betaproteobacteria</taxon>
        <taxon>Burkholderiales</taxon>
        <taxon>Comamonadaceae</taxon>
        <taxon>Variovorax</taxon>
    </lineage>
</organism>
<gene>
    <name evidence="2" type="ORF">WKW77_23605</name>
</gene>
<proteinExistence type="predicted"/>
<dbReference type="EMBL" id="JBBKZU010000011">
    <property type="protein sequence ID" value="MEJ8814091.1"/>
    <property type="molecule type" value="Genomic_DNA"/>
</dbReference>
<reference evidence="2 3" key="1">
    <citation type="submission" date="2024-03" db="EMBL/GenBank/DDBJ databases">
        <title>Novel species of the genus Variovorax.</title>
        <authorList>
            <person name="Liu Q."/>
            <person name="Xin Y.-H."/>
        </authorList>
    </citation>
    <scope>NUCLEOTIDE SEQUENCE [LARGE SCALE GENOMIC DNA]</scope>
    <source>
        <strain evidence="2 3">KACC 18899</strain>
    </source>
</reference>
<protein>
    <submittedName>
        <fullName evidence="2">DUF2628 domain-containing protein</fullName>
    </submittedName>
</protein>
<dbReference type="RefSeq" id="WP_340359319.1">
    <property type="nucleotide sequence ID" value="NZ_JBBKZU010000011.1"/>
</dbReference>
<keyword evidence="1" id="KW-1133">Transmembrane helix</keyword>
<evidence type="ECO:0000313" key="3">
    <source>
        <dbReference type="Proteomes" id="UP001365846"/>
    </source>
</evidence>
<feature type="transmembrane region" description="Helical" evidence="1">
    <location>
        <begin position="77"/>
        <end position="93"/>
    </location>
</feature>
<comment type="caution">
    <text evidence="2">The sequence shown here is derived from an EMBL/GenBank/DDBJ whole genome shotgun (WGS) entry which is preliminary data.</text>
</comment>
<feature type="transmembrane region" description="Helical" evidence="1">
    <location>
        <begin position="185"/>
        <end position="207"/>
    </location>
</feature>
<dbReference type="Proteomes" id="UP001365846">
    <property type="component" value="Unassembled WGS sequence"/>
</dbReference>
<evidence type="ECO:0000313" key="2">
    <source>
        <dbReference type="EMBL" id="MEJ8814091.1"/>
    </source>
</evidence>
<feature type="transmembrane region" description="Helical" evidence="1">
    <location>
        <begin position="105"/>
        <end position="138"/>
    </location>
</feature>
<accession>A0ABU8VKU4</accession>
<keyword evidence="1" id="KW-0472">Membrane</keyword>
<dbReference type="Pfam" id="PF10947">
    <property type="entry name" value="DUF2628"/>
    <property type="match status" value="1"/>
</dbReference>
<evidence type="ECO:0000256" key="1">
    <source>
        <dbReference type="SAM" id="Phobius"/>
    </source>
</evidence>
<keyword evidence="1" id="KW-0812">Transmembrane</keyword>
<keyword evidence="3" id="KW-1185">Reference proteome</keyword>